<evidence type="ECO:0000313" key="3">
    <source>
        <dbReference type="Proteomes" id="UP000642748"/>
    </source>
</evidence>
<dbReference type="InterPro" id="IPR002645">
    <property type="entry name" value="STAS_dom"/>
</dbReference>
<gene>
    <name evidence="2" type="ORF">Raf01_15500</name>
</gene>
<name>A0A8J3VPK1_9ACTN</name>
<dbReference type="Proteomes" id="UP000642748">
    <property type="component" value="Unassembled WGS sequence"/>
</dbReference>
<feature type="domain" description="STAS" evidence="1">
    <location>
        <begin position="17"/>
        <end position="99"/>
    </location>
</feature>
<dbReference type="CDD" id="cd07043">
    <property type="entry name" value="STAS_anti-anti-sigma_factors"/>
    <property type="match status" value="1"/>
</dbReference>
<dbReference type="Gene3D" id="3.30.750.24">
    <property type="entry name" value="STAS domain"/>
    <property type="match status" value="1"/>
</dbReference>
<dbReference type="InterPro" id="IPR058548">
    <property type="entry name" value="MlaB-like_STAS"/>
</dbReference>
<dbReference type="AlphaFoldDB" id="A0A8J3VPK1"/>
<dbReference type="SUPFAM" id="SSF52091">
    <property type="entry name" value="SpoIIaa-like"/>
    <property type="match status" value="1"/>
</dbReference>
<sequence length="99" mass="10616">MPGPGFDWERRDDSAELVVDGDLDVEAAEDLASRARALLDDGPTELVLDMSGVTRCGPEGISALFTMYGRAEERGTQLSLRNLNASLYVSLDAKTGAPE</sequence>
<dbReference type="InterPro" id="IPR036513">
    <property type="entry name" value="STAS_dom_sf"/>
</dbReference>
<evidence type="ECO:0000259" key="1">
    <source>
        <dbReference type="PROSITE" id="PS50801"/>
    </source>
</evidence>
<organism evidence="2 3">
    <name type="scientific">Rugosimonospora africana</name>
    <dbReference type="NCBI Taxonomy" id="556532"/>
    <lineage>
        <taxon>Bacteria</taxon>
        <taxon>Bacillati</taxon>
        <taxon>Actinomycetota</taxon>
        <taxon>Actinomycetes</taxon>
        <taxon>Micromonosporales</taxon>
        <taxon>Micromonosporaceae</taxon>
        <taxon>Rugosimonospora</taxon>
    </lineage>
</organism>
<dbReference type="EMBL" id="BONZ01000013">
    <property type="protein sequence ID" value="GIH13378.1"/>
    <property type="molecule type" value="Genomic_DNA"/>
</dbReference>
<reference evidence="2" key="1">
    <citation type="submission" date="2021-01" db="EMBL/GenBank/DDBJ databases">
        <title>Whole genome shotgun sequence of Rugosimonospora africana NBRC 104875.</title>
        <authorList>
            <person name="Komaki H."/>
            <person name="Tamura T."/>
        </authorList>
    </citation>
    <scope>NUCLEOTIDE SEQUENCE</scope>
    <source>
        <strain evidence="2">NBRC 104875</strain>
    </source>
</reference>
<dbReference type="Pfam" id="PF13466">
    <property type="entry name" value="STAS_2"/>
    <property type="match status" value="1"/>
</dbReference>
<keyword evidence="3" id="KW-1185">Reference proteome</keyword>
<protein>
    <recommendedName>
        <fullName evidence="1">STAS domain-containing protein</fullName>
    </recommendedName>
</protein>
<dbReference type="RefSeq" id="WP_203917021.1">
    <property type="nucleotide sequence ID" value="NZ_BONZ01000013.1"/>
</dbReference>
<dbReference type="PROSITE" id="PS50801">
    <property type="entry name" value="STAS"/>
    <property type="match status" value="1"/>
</dbReference>
<proteinExistence type="predicted"/>
<evidence type="ECO:0000313" key="2">
    <source>
        <dbReference type="EMBL" id="GIH13378.1"/>
    </source>
</evidence>
<comment type="caution">
    <text evidence="2">The sequence shown here is derived from an EMBL/GenBank/DDBJ whole genome shotgun (WGS) entry which is preliminary data.</text>
</comment>
<accession>A0A8J3VPK1</accession>